<accession>A0ABP7CN99</accession>
<dbReference type="SUPFAM" id="SSF55073">
    <property type="entry name" value="Nucleotide cyclase"/>
    <property type="match status" value="1"/>
</dbReference>
<dbReference type="InterPro" id="IPR029787">
    <property type="entry name" value="Nucleotide_cyclase"/>
</dbReference>
<organism evidence="6 7">
    <name type="scientific">Microlunatus aurantiacus</name>
    <dbReference type="NCBI Taxonomy" id="446786"/>
    <lineage>
        <taxon>Bacteria</taxon>
        <taxon>Bacillati</taxon>
        <taxon>Actinomycetota</taxon>
        <taxon>Actinomycetes</taxon>
        <taxon>Propionibacteriales</taxon>
        <taxon>Propionibacteriaceae</taxon>
        <taxon>Microlunatus</taxon>
    </lineage>
</organism>
<dbReference type="PROSITE" id="PS50883">
    <property type="entry name" value="EAL"/>
    <property type="match status" value="1"/>
</dbReference>
<sequence>MTAGPPESLPEELPPSAPVPEAPAPEGTAPEAPRAAARYPSRHPRLWVFYLATGAVAIVLYYAVPLDPVQTIIYQLMGLAAGAALILGARLHRPARRLSWYLMGAGMLIWSLADLVGNAYGGGFPTPADPIYLIGYPVVAVGIWLLLRGRHRGRDPGAALDSAILTTSLGVLSWVLLARPTIETFQDSRWAAVIAVSYPLADIVLAGLLIQLLTTPGGRTRSYRLLALGLIALIAADTASSALKMVTFDSSQPIDFLWLVSYLCWGAAALDPTMVSLSAPTVQPRTQFSRKQLAVLTAAVLVSPLILAVQAALGLPLSVWGVIVGSVLSFVLVVARMNLSLEQIQAANAEREAAQNELTHQAAHDSLTGLANRAQAIRLISGALSRAQRTGAVVGLLFIDLDGFKQVNDTLGHHAGDEVLKTVALRMLETVRAGDVVARLGGDEFVVLLEPMDEQASGLGVADRVIQAVSEPMLLASGHEATIGASVGLAISQDGDTDADRLMMEADLAVYRAKGLGRGRTEVFDRALRERLQQRGVLEDAIQVAIRHNAIELTFDPVVELITGEPNGFEARTACEVAGVLHDRASLVADLGRNPAVADLDAWCLRRATAVMAGLGDQVGAVTIGVPVTLQHMVQDRVITDVDQALSRSGLPGDRLVLILSADELSEDLRLLGNLIRLRERGVRITMDGFGTGAGPTNQWLQLPIVNVRLDATLLREAAAPLGGGRSSGGADQDGRDPGGTPVPVQLLRLTVQTAHAFGYRVIAPTIDDESMLAAATEAGCELGQGTAMAEMLADQTVEYERLMAFAHR</sequence>
<protein>
    <submittedName>
        <fullName evidence="6">EAL domain-containing protein</fullName>
    </submittedName>
</protein>
<proteinExistence type="predicted"/>
<comment type="caution">
    <text evidence="6">The sequence shown here is derived from an EMBL/GenBank/DDBJ whole genome shotgun (WGS) entry which is preliminary data.</text>
</comment>
<evidence type="ECO:0000259" key="4">
    <source>
        <dbReference type="PROSITE" id="PS50883"/>
    </source>
</evidence>
<dbReference type="InterPro" id="IPR035919">
    <property type="entry name" value="EAL_sf"/>
</dbReference>
<evidence type="ECO:0000256" key="3">
    <source>
        <dbReference type="SAM" id="Phobius"/>
    </source>
</evidence>
<evidence type="ECO:0000259" key="5">
    <source>
        <dbReference type="PROSITE" id="PS50887"/>
    </source>
</evidence>
<feature type="transmembrane region" description="Helical" evidence="3">
    <location>
        <begin position="159"/>
        <end position="178"/>
    </location>
</feature>
<dbReference type="InterPro" id="IPR001633">
    <property type="entry name" value="EAL_dom"/>
</dbReference>
<dbReference type="CDD" id="cd01949">
    <property type="entry name" value="GGDEF"/>
    <property type="match status" value="1"/>
</dbReference>
<dbReference type="CDD" id="cd01948">
    <property type="entry name" value="EAL"/>
    <property type="match status" value="1"/>
</dbReference>
<dbReference type="PROSITE" id="PS50887">
    <property type="entry name" value="GGDEF"/>
    <property type="match status" value="1"/>
</dbReference>
<evidence type="ECO:0000313" key="7">
    <source>
        <dbReference type="Proteomes" id="UP001500051"/>
    </source>
</evidence>
<dbReference type="EMBL" id="BAAAYX010000002">
    <property type="protein sequence ID" value="GAA3691816.1"/>
    <property type="molecule type" value="Genomic_DNA"/>
</dbReference>
<evidence type="ECO:0000256" key="1">
    <source>
        <dbReference type="SAM" id="Coils"/>
    </source>
</evidence>
<dbReference type="SUPFAM" id="SSF141868">
    <property type="entry name" value="EAL domain-like"/>
    <property type="match status" value="1"/>
</dbReference>
<gene>
    <name evidence="6" type="ORF">GCM10022204_03920</name>
</gene>
<dbReference type="Pfam" id="PF00563">
    <property type="entry name" value="EAL"/>
    <property type="match status" value="1"/>
</dbReference>
<keyword evidence="7" id="KW-1185">Reference proteome</keyword>
<feature type="region of interest" description="Disordered" evidence="2">
    <location>
        <begin position="721"/>
        <end position="743"/>
    </location>
</feature>
<feature type="transmembrane region" description="Helical" evidence="3">
    <location>
        <begin position="98"/>
        <end position="119"/>
    </location>
</feature>
<feature type="transmembrane region" description="Helical" evidence="3">
    <location>
        <begin position="47"/>
        <end position="66"/>
    </location>
</feature>
<feature type="transmembrane region" description="Helical" evidence="3">
    <location>
        <begin position="319"/>
        <end position="339"/>
    </location>
</feature>
<keyword evidence="3" id="KW-0472">Membrane</keyword>
<dbReference type="NCBIfam" id="TIGR00254">
    <property type="entry name" value="GGDEF"/>
    <property type="match status" value="1"/>
</dbReference>
<evidence type="ECO:0000313" key="6">
    <source>
        <dbReference type="EMBL" id="GAA3691816.1"/>
    </source>
</evidence>
<dbReference type="Gene3D" id="3.30.70.270">
    <property type="match status" value="1"/>
</dbReference>
<name>A0ABP7CN99_9ACTN</name>
<dbReference type="Pfam" id="PF00990">
    <property type="entry name" value="GGDEF"/>
    <property type="match status" value="1"/>
</dbReference>
<feature type="compositionally biased region" description="Low complexity" evidence="2">
    <location>
        <begin position="24"/>
        <end position="35"/>
    </location>
</feature>
<feature type="domain" description="GGDEF" evidence="5">
    <location>
        <begin position="392"/>
        <end position="526"/>
    </location>
</feature>
<dbReference type="PANTHER" id="PTHR44757">
    <property type="entry name" value="DIGUANYLATE CYCLASE DGCP"/>
    <property type="match status" value="1"/>
</dbReference>
<feature type="transmembrane region" description="Helical" evidence="3">
    <location>
        <begin position="190"/>
        <end position="213"/>
    </location>
</feature>
<keyword evidence="1" id="KW-0175">Coiled coil</keyword>
<dbReference type="SMART" id="SM00052">
    <property type="entry name" value="EAL"/>
    <property type="match status" value="1"/>
</dbReference>
<dbReference type="InterPro" id="IPR052155">
    <property type="entry name" value="Biofilm_reg_signaling"/>
</dbReference>
<keyword evidence="3" id="KW-1133">Transmembrane helix</keyword>
<keyword evidence="3" id="KW-0812">Transmembrane</keyword>
<dbReference type="InterPro" id="IPR043128">
    <property type="entry name" value="Rev_trsase/Diguanyl_cyclase"/>
</dbReference>
<evidence type="ECO:0000256" key="2">
    <source>
        <dbReference type="SAM" id="MobiDB-lite"/>
    </source>
</evidence>
<dbReference type="SMART" id="SM00267">
    <property type="entry name" value="GGDEF"/>
    <property type="match status" value="1"/>
</dbReference>
<feature type="compositionally biased region" description="Pro residues" evidence="2">
    <location>
        <begin position="12"/>
        <end position="23"/>
    </location>
</feature>
<dbReference type="Gene3D" id="3.20.20.450">
    <property type="entry name" value="EAL domain"/>
    <property type="match status" value="1"/>
</dbReference>
<dbReference type="Proteomes" id="UP001500051">
    <property type="component" value="Unassembled WGS sequence"/>
</dbReference>
<reference evidence="7" key="1">
    <citation type="journal article" date="2019" name="Int. J. Syst. Evol. Microbiol.">
        <title>The Global Catalogue of Microorganisms (GCM) 10K type strain sequencing project: providing services to taxonomists for standard genome sequencing and annotation.</title>
        <authorList>
            <consortium name="The Broad Institute Genomics Platform"/>
            <consortium name="The Broad Institute Genome Sequencing Center for Infectious Disease"/>
            <person name="Wu L."/>
            <person name="Ma J."/>
        </authorList>
    </citation>
    <scope>NUCLEOTIDE SEQUENCE [LARGE SCALE GENOMIC DNA]</scope>
    <source>
        <strain evidence="7">JCM 16548</strain>
    </source>
</reference>
<feature type="transmembrane region" description="Helical" evidence="3">
    <location>
        <begin position="225"/>
        <end position="244"/>
    </location>
</feature>
<feature type="domain" description="EAL" evidence="4">
    <location>
        <begin position="535"/>
        <end position="806"/>
    </location>
</feature>
<feature type="transmembrane region" description="Helical" evidence="3">
    <location>
        <begin position="256"/>
        <end position="281"/>
    </location>
</feature>
<dbReference type="InterPro" id="IPR000160">
    <property type="entry name" value="GGDEF_dom"/>
</dbReference>
<dbReference type="RefSeq" id="WP_344810580.1">
    <property type="nucleotide sequence ID" value="NZ_BAAAYX010000002.1"/>
</dbReference>
<feature type="transmembrane region" description="Helical" evidence="3">
    <location>
        <begin position="72"/>
        <end position="91"/>
    </location>
</feature>
<feature type="coiled-coil region" evidence="1">
    <location>
        <begin position="337"/>
        <end position="364"/>
    </location>
</feature>
<dbReference type="PANTHER" id="PTHR44757:SF2">
    <property type="entry name" value="BIOFILM ARCHITECTURE MAINTENANCE PROTEIN MBAA"/>
    <property type="match status" value="1"/>
</dbReference>
<feature type="transmembrane region" description="Helical" evidence="3">
    <location>
        <begin position="293"/>
        <end position="313"/>
    </location>
</feature>
<feature type="region of interest" description="Disordered" evidence="2">
    <location>
        <begin position="1"/>
        <end position="35"/>
    </location>
</feature>
<feature type="transmembrane region" description="Helical" evidence="3">
    <location>
        <begin position="131"/>
        <end position="147"/>
    </location>
</feature>